<dbReference type="SUPFAM" id="SSF116726">
    <property type="entry name" value="TrkA C-terminal domain-like"/>
    <property type="match status" value="1"/>
</dbReference>
<dbReference type="Pfam" id="PF02080">
    <property type="entry name" value="TrkA_C"/>
    <property type="match status" value="1"/>
</dbReference>
<dbReference type="AlphaFoldDB" id="A0A447RWM3"/>
<dbReference type="PROSITE" id="PS51202">
    <property type="entry name" value="RCK_C"/>
    <property type="match status" value="1"/>
</dbReference>
<evidence type="ECO:0000313" key="6">
    <source>
        <dbReference type="Proteomes" id="UP000282433"/>
    </source>
</evidence>
<feature type="domain" description="RCK C-terminal" evidence="4">
    <location>
        <begin position="1"/>
        <end position="77"/>
    </location>
</feature>
<reference evidence="5 6" key="1">
    <citation type="submission" date="2018-12" db="EMBL/GenBank/DDBJ databases">
        <authorList>
            <consortium name="Pathogen Informatics"/>
        </authorList>
    </citation>
    <scope>NUCLEOTIDE SEQUENCE [LARGE SCALE GENOMIC DNA]</scope>
    <source>
        <strain evidence="5 6">NCTC13635</strain>
    </source>
</reference>
<dbReference type="GO" id="GO:0006813">
    <property type="term" value="P:potassium ion transport"/>
    <property type="evidence" value="ECO:0007669"/>
    <property type="project" value="InterPro"/>
</dbReference>
<organism evidence="5 6">
    <name type="scientific">Klebsiella pneumoniae</name>
    <dbReference type="NCBI Taxonomy" id="573"/>
    <lineage>
        <taxon>Bacteria</taxon>
        <taxon>Pseudomonadati</taxon>
        <taxon>Pseudomonadota</taxon>
        <taxon>Gammaproteobacteria</taxon>
        <taxon>Enterobacterales</taxon>
        <taxon>Enterobacteriaceae</taxon>
        <taxon>Klebsiella/Raoultella group</taxon>
        <taxon>Klebsiella</taxon>
        <taxon>Klebsiella pneumoniae complex</taxon>
    </lineage>
</organism>
<keyword evidence="2" id="KW-0472">Membrane</keyword>
<evidence type="ECO:0000256" key="1">
    <source>
        <dbReference type="ARBA" id="ARBA00022448"/>
    </source>
</evidence>
<feature type="region of interest" description="Disordered" evidence="3">
    <location>
        <begin position="1"/>
        <end position="21"/>
    </location>
</feature>
<evidence type="ECO:0000256" key="2">
    <source>
        <dbReference type="ARBA" id="ARBA00023136"/>
    </source>
</evidence>
<dbReference type="Proteomes" id="UP000282433">
    <property type="component" value="Chromosome"/>
</dbReference>
<dbReference type="Gene3D" id="3.30.70.1450">
    <property type="entry name" value="Regulator of K+ conductance, C-terminal domain"/>
    <property type="match status" value="1"/>
</dbReference>
<name>A0A447RWM3_KLEPN</name>
<protein>
    <submittedName>
        <fullName evidence="5">Potassium transporter peripheral membrane protein</fullName>
    </submittedName>
</protein>
<dbReference type="EMBL" id="LR134162">
    <property type="protein sequence ID" value="VEB04245.1"/>
    <property type="molecule type" value="Genomic_DNA"/>
</dbReference>
<dbReference type="GO" id="GO:0008324">
    <property type="term" value="F:monoatomic cation transmembrane transporter activity"/>
    <property type="evidence" value="ECO:0007669"/>
    <property type="project" value="InterPro"/>
</dbReference>
<accession>A0A447RWM3</accession>
<keyword evidence="1" id="KW-0813">Transport</keyword>
<dbReference type="InterPro" id="IPR006037">
    <property type="entry name" value="RCK_C"/>
</dbReference>
<sequence length="82" mass="9275">MQKRSRQSRTGDESTSRVVGRSIDEIKLPPGTIIGAVVRGNDVMIANNNLRIEQGDHVIMFLTDKKFISDVERLFQPSPFFL</sequence>
<dbReference type="InterPro" id="IPR036721">
    <property type="entry name" value="RCK_C_sf"/>
</dbReference>
<proteinExistence type="predicted"/>
<evidence type="ECO:0000259" key="4">
    <source>
        <dbReference type="PROSITE" id="PS51202"/>
    </source>
</evidence>
<gene>
    <name evidence="5" type="primary">trkA_1</name>
    <name evidence="5" type="ORF">NCTC13635_04274</name>
</gene>
<evidence type="ECO:0000256" key="3">
    <source>
        <dbReference type="SAM" id="MobiDB-lite"/>
    </source>
</evidence>
<evidence type="ECO:0000313" key="5">
    <source>
        <dbReference type="EMBL" id="VEB04245.1"/>
    </source>
</evidence>